<dbReference type="GO" id="GO:0004806">
    <property type="term" value="F:triacylglycerol lipase activity"/>
    <property type="evidence" value="ECO:0007669"/>
    <property type="project" value="InterPro"/>
</dbReference>
<proteinExistence type="predicted"/>
<keyword evidence="2 4" id="KW-0442">Lipid degradation</keyword>
<comment type="caution">
    <text evidence="4">Lacks conserved residue(s) required for the propagation of feature annotation.</text>
</comment>
<dbReference type="PANTHER" id="PTHR14226:SF10">
    <property type="entry name" value="TRIACYLGLYCEROL LIPASE 4-RELATED"/>
    <property type="match status" value="1"/>
</dbReference>
<evidence type="ECO:0000256" key="1">
    <source>
        <dbReference type="ARBA" id="ARBA00022801"/>
    </source>
</evidence>
<evidence type="ECO:0000256" key="4">
    <source>
        <dbReference type="PROSITE-ProRule" id="PRU01161"/>
    </source>
</evidence>
<sequence length="378" mass="42593">MSPPFPPPPPPPVLARTDRPVWMTFDEELADESDSETHTKTSSVDEAADESSKAESSLYGSALGRLSQWLDGRNRLAQWSTMWLKEKYFALLNPHDRRDYYEHLMSVATNYEQWASAATILDQQDGKEAWKQDPVSSDYDYEILKMRIEQLRAARESNDLSAMIFLLRSSLSRHFADMGNPRNYAHTRIGTKRLIEEFIEEVVQQLNYLSDAEHDEWASEDARYDFFINVRRAYGRTALLLSGGATFGLTHIGVVRCLKECRLLPRIISGTSSGSIIAAIVCSHKDDEVEQLLLPGNIYDTTAMKESLRNILGDLTFQLIDRARDAPAAQLSDDAECRHMVGSNGLVCRATRVPVDAAYDQGPDGQDRAMEYGRSSVD</sequence>
<dbReference type="InterPro" id="IPR021771">
    <property type="entry name" value="Triacylglycerol_lipase_N"/>
</dbReference>
<evidence type="ECO:0000313" key="7">
    <source>
        <dbReference type="EMBL" id="RKP26007.1"/>
    </source>
</evidence>
<dbReference type="EMBL" id="KZ989542">
    <property type="protein sequence ID" value="RKP26007.1"/>
    <property type="molecule type" value="Genomic_DNA"/>
</dbReference>
<evidence type="ECO:0000313" key="8">
    <source>
        <dbReference type="Proteomes" id="UP000278143"/>
    </source>
</evidence>
<feature type="short sequence motif" description="GXSXG" evidence="4">
    <location>
        <begin position="270"/>
        <end position="274"/>
    </location>
</feature>
<gene>
    <name evidence="7" type="ORF">SYNPS1DRAFT_28275</name>
</gene>
<feature type="active site" description="Proton acceptor" evidence="4">
    <location>
        <position position="378"/>
    </location>
</feature>
<dbReference type="GO" id="GO:0016042">
    <property type="term" value="P:lipid catabolic process"/>
    <property type="evidence" value="ECO:0007669"/>
    <property type="project" value="UniProtKB-UniRule"/>
</dbReference>
<dbReference type="SUPFAM" id="SSF52151">
    <property type="entry name" value="FabD/lysophospholipase-like"/>
    <property type="match status" value="1"/>
</dbReference>
<dbReference type="PROSITE" id="PS51635">
    <property type="entry name" value="PNPLA"/>
    <property type="match status" value="1"/>
</dbReference>
<dbReference type="Pfam" id="PF11815">
    <property type="entry name" value="DUF3336"/>
    <property type="match status" value="1"/>
</dbReference>
<dbReference type="InterPro" id="IPR002641">
    <property type="entry name" value="PNPLA_dom"/>
</dbReference>
<dbReference type="OrthoDB" id="10049244at2759"/>
<dbReference type="InterPro" id="IPR016035">
    <property type="entry name" value="Acyl_Trfase/lysoPLipase"/>
</dbReference>
<evidence type="ECO:0000256" key="5">
    <source>
        <dbReference type="SAM" id="MobiDB-lite"/>
    </source>
</evidence>
<keyword evidence="1 4" id="KW-0378">Hydrolase</keyword>
<dbReference type="Pfam" id="PF01734">
    <property type="entry name" value="Patatin"/>
    <property type="match status" value="1"/>
</dbReference>
<protein>
    <recommendedName>
        <fullName evidence="6">PNPLA domain-containing protein</fullName>
    </recommendedName>
</protein>
<keyword evidence="3 4" id="KW-0443">Lipid metabolism</keyword>
<dbReference type="InterPro" id="IPR050301">
    <property type="entry name" value="NTE"/>
</dbReference>
<accession>A0A4P9Z0M2</accession>
<dbReference type="Proteomes" id="UP000278143">
    <property type="component" value="Unassembled WGS sequence"/>
</dbReference>
<feature type="domain" description="PNPLA" evidence="6">
    <location>
        <begin position="239"/>
        <end position="378"/>
    </location>
</feature>
<feature type="region of interest" description="Disordered" evidence="5">
    <location>
        <begin position="27"/>
        <end position="54"/>
    </location>
</feature>
<dbReference type="PANTHER" id="PTHR14226">
    <property type="entry name" value="NEUROPATHY TARGET ESTERASE/SWISS CHEESE D.MELANOGASTER"/>
    <property type="match status" value="1"/>
</dbReference>
<dbReference type="AlphaFoldDB" id="A0A4P9Z0M2"/>
<keyword evidence="8" id="KW-1185">Reference proteome</keyword>
<feature type="region of interest" description="Disordered" evidence="5">
    <location>
        <begin position="358"/>
        <end position="378"/>
    </location>
</feature>
<evidence type="ECO:0000256" key="2">
    <source>
        <dbReference type="ARBA" id="ARBA00022963"/>
    </source>
</evidence>
<feature type="compositionally biased region" description="Basic and acidic residues" evidence="5">
    <location>
        <begin position="365"/>
        <end position="378"/>
    </location>
</feature>
<name>A0A4P9Z0M2_9FUNG</name>
<feature type="active site" description="Nucleophile" evidence="4">
    <location>
        <position position="272"/>
    </location>
</feature>
<reference evidence="8" key="1">
    <citation type="journal article" date="2018" name="Nat. Microbiol.">
        <title>Leveraging single-cell genomics to expand the fungal tree of life.</title>
        <authorList>
            <person name="Ahrendt S.R."/>
            <person name="Quandt C.A."/>
            <person name="Ciobanu D."/>
            <person name="Clum A."/>
            <person name="Salamov A."/>
            <person name="Andreopoulos B."/>
            <person name="Cheng J.F."/>
            <person name="Woyke T."/>
            <person name="Pelin A."/>
            <person name="Henrissat B."/>
            <person name="Reynolds N.K."/>
            <person name="Benny G.L."/>
            <person name="Smith M.E."/>
            <person name="James T.Y."/>
            <person name="Grigoriev I.V."/>
        </authorList>
    </citation>
    <scope>NUCLEOTIDE SEQUENCE [LARGE SCALE GENOMIC DNA]</scope>
    <source>
        <strain evidence="8">Benny S71-1</strain>
    </source>
</reference>
<dbReference type="GO" id="GO:0006641">
    <property type="term" value="P:triglyceride metabolic process"/>
    <property type="evidence" value="ECO:0007669"/>
    <property type="project" value="UniProtKB-ARBA"/>
</dbReference>
<evidence type="ECO:0000259" key="6">
    <source>
        <dbReference type="PROSITE" id="PS51635"/>
    </source>
</evidence>
<dbReference type="Gene3D" id="3.40.1090.10">
    <property type="entry name" value="Cytosolic phospholipase A2 catalytic domain"/>
    <property type="match status" value="1"/>
</dbReference>
<evidence type="ECO:0000256" key="3">
    <source>
        <dbReference type="ARBA" id="ARBA00023098"/>
    </source>
</evidence>
<organism evidence="7 8">
    <name type="scientific">Syncephalis pseudoplumigaleata</name>
    <dbReference type="NCBI Taxonomy" id="1712513"/>
    <lineage>
        <taxon>Eukaryota</taxon>
        <taxon>Fungi</taxon>
        <taxon>Fungi incertae sedis</taxon>
        <taxon>Zoopagomycota</taxon>
        <taxon>Zoopagomycotina</taxon>
        <taxon>Zoopagomycetes</taxon>
        <taxon>Zoopagales</taxon>
        <taxon>Piptocephalidaceae</taxon>
        <taxon>Syncephalis</taxon>
    </lineage>
</organism>